<dbReference type="Pfam" id="PF00005">
    <property type="entry name" value="ABC_tran"/>
    <property type="match status" value="1"/>
</dbReference>
<dbReference type="EMBL" id="BKCN01000005">
    <property type="protein sequence ID" value="GER03677.1"/>
    <property type="molecule type" value="Genomic_DNA"/>
</dbReference>
<dbReference type="PROSITE" id="PS50893">
    <property type="entry name" value="ABC_TRANSPORTER_2"/>
    <property type="match status" value="1"/>
</dbReference>
<dbReference type="GO" id="GO:0005524">
    <property type="term" value="F:ATP binding"/>
    <property type="evidence" value="ECO:0007669"/>
    <property type="project" value="UniProtKB-KW"/>
</dbReference>
<dbReference type="InterPro" id="IPR027417">
    <property type="entry name" value="P-loop_NTPase"/>
</dbReference>
<dbReference type="SMART" id="SM00382">
    <property type="entry name" value="AAA"/>
    <property type="match status" value="1"/>
</dbReference>
<evidence type="ECO:0000256" key="4">
    <source>
        <dbReference type="ARBA" id="ARBA00022741"/>
    </source>
</evidence>
<evidence type="ECO:0000256" key="6">
    <source>
        <dbReference type="SAM" id="MobiDB-lite"/>
    </source>
</evidence>
<name>A0A5A7N6R1_9PROT</name>
<dbReference type="InterPro" id="IPR050763">
    <property type="entry name" value="ABC_transporter_ATP-binding"/>
</dbReference>
<accession>A0A5A7N6R1</accession>
<feature type="compositionally biased region" description="Basic and acidic residues" evidence="6">
    <location>
        <begin position="335"/>
        <end position="344"/>
    </location>
</feature>
<feature type="domain" description="ABC transporter" evidence="7">
    <location>
        <begin position="4"/>
        <end position="250"/>
    </location>
</feature>
<dbReference type="PANTHER" id="PTHR42711:SF5">
    <property type="entry name" value="ABC TRANSPORTER ATP-BINDING PROTEIN NATA"/>
    <property type="match status" value="1"/>
</dbReference>
<evidence type="ECO:0000259" key="7">
    <source>
        <dbReference type="PROSITE" id="PS50893"/>
    </source>
</evidence>
<reference evidence="8 9" key="1">
    <citation type="submission" date="2019-09" db="EMBL/GenBank/DDBJ databases">
        <title>NBRP : Genome information of microbial organism related human and environment.</title>
        <authorList>
            <person name="Hattori M."/>
            <person name="Oshima K."/>
            <person name="Inaba H."/>
            <person name="Suda W."/>
            <person name="Sakamoto M."/>
            <person name="Iino T."/>
            <person name="Kitahara M."/>
            <person name="Oshida Y."/>
            <person name="Iida T."/>
            <person name="Kudo T."/>
            <person name="Itoh T."/>
            <person name="Ohkuma M."/>
        </authorList>
    </citation>
    <scope>NUCLEOTIDE SEQUENCE [LARGE SCALE GENOMIC DNA]</scope>
    <source>
        <strain evidence="8 9">Q-1</strain>
    </source>
</reference>
<organism evidence="8 9">
    <name type="scientific">Iodidimonas nitroreducens</name>
    <dbReference type="NCBI Taxonomy" id="1236968"/>
    <lineage>
        <taxon>Bacteria</taxon>
        <taxon>Pseudomonadati</taxon>
        <taxon>Pseudomonadota</taxon>
        <taxon>Alphaproteobacteria</taxon>
        <taxon>Iodidimonadales</taxon>
        <taxon>Iodidimonadaceae</taxon>
        <taxon>Iodidimonas</taxon>
    </lineage>
</organism>
<dbReference type="InterPro" id="IPR003439">
    <property type="entry name" value="ABC_transporter-like_ATP-bd"/>
</dbReference>
<dbReference type="Proteomes" id="UP000324996">
    <property type="component" value="Unassembled WGS sequence"/>
</dbReference>
<keyword evidence="3" id="KW-0536">Nodulation</keyword>
<evidence type="ECO:0000256" key="1">
    <source>
        <dbReference type="ARBA" id="ARBA00005417"/>
    </source>
</evidence>
<evidence type="ECO:0000313" key="8">
    <source>
        <dbReference type="EMBL" id="GER03677.1"/>
    </source>
</evidence>
<sequence>MPMIEVKALVKTYSGPVEALRGIDLRVEKGQIYALLGPNGAGKSSTMRILASLSQPTAGRVKLAGHDVFGPDEYSGQGHRGAEAARTALRRDMGYVAQASTSDETLTGRENLRMQGRLFGMGGDDLARHVAHLLKLFDLDEAADRRTKGWSGGMRRRLDLAMGLIHGPQILILDEPSAGLDPQSRAVMWREIRHLAQDQGMTILFSTHYLEEADQLADRVAIIDQGRIVAEGSPKALKDRLEGDLISIRFATAPDPQDLAERLAKAGLPTDHASADAVPAALGPDQDRLDLRVAQGSSILPLLIGALDGLPLLDVSMARPRLDDVYLQVTGRRFKAADGDREAKSSAASPDIADHSAPQDETVS</sequence>
<proteinExistence type="inferred from homology"/>
<gene>
    <name evidence="8" type="ORF">JCM17846_13590</name>
</gene>
<keyword evidence="4" id="KW-0547">Nucleotide-binding</keyword>
<comment type="caution">
    <text evidence="8">The sequence shown here is derived from an EMBL/GenBank/DDBJ whole genome shotgun (WGS) entry which is preliminary data.</text>
</comment>
<keyword evidence="2" id="KW-0813">Transport</keyword>
<feature type="region of interest" description="Disordered" evidence="6">
    <location>
        <begin position="335"/>
        <end position="364"/>
    </location>
</feature>
<dbReference type="GO" id="GO:0016887">
    <property type="term" value="F:ATP hydrolysis activity"/>
    <property type="evidence" value="ECO:0007669"/>
    <property type="project" value="InterPro"/>
</dbReference>
<protein>
    <submittedName>
        <fullName evidence="8">Daunorubicin resistance protein DrrA family ABC transporter ATP-binding protein</fullName>
    </submittedName>
</protein>
<evidence type="ECO:0000256" key="5">
    <source>
        <dbReference type="ARBA" id="ARBA00022840"/>
    </source>
</evidence>
<dbReference type="InterPro" id="IPR003593">
    <property type="entry name" value="AAA+_ATPase"/>
</dbReference>
<keyword evidence="9" id="KW-1185">Reference proteome</keyword>
<comment type="similarity">
    <text evidence="1">Belongs to the ABC transporter superfamily.</text>
</comment>
<dbReference type="Gene3D" id="3.40.50.300">
    <property type="entry name" value="P-loop containing nucleotide triphosphate hydrolases"/>
    <property type="match status" value="1"/>
</dbReference>
<evidence type="ECO:0000313" key="9">
    <source>
        <dbReference type="Proteomes" id="UP000324996"/>
    </source>
</evidence>
<evidence type="ECO:0000256" key="3">
    <source>
        <dbReference type="ARBA" id="ARBA00022458"/>
    </source>
</evidence>
<evidence type="ECO:0000256" key="2">
    <source>
        <dbReference type="ARBA" id="ARBA00022448"/>
    </source>
</evidence>
<keyword evidence="5 8" id="KW-0067">ATP-binding</keyword>
<dbReference type="SUPFAM" id="SSF52540">
    <property type="entry name" value="P-loop containing nucleoside triphosphate hydrolases"/>
    <property type="match status" value="1"/>
</dbReference>
<dbReference type="AlphaFoldDB" id="A0A5A7N6R1"/>
<dbReference type="PANTHER" id="PTHR42711">
    <property type="entry name" value="ABC TRANSPORTER ATP-BINDING PROTEIN"/>
    <property type="match status" value="1"/>
</dbReference>